<keyword evidence="1" id="KW-0732">Signal</keyword>
<dbReference type="PROSITE" id="PS51257">
    <property type="entry name" value="PROKAR_LIPOPROTEIN"/>
    <property type="match status" value="1"/>
</dbReference>
<dbReference type="RefSeq" id="WP_236986758.1">
    <property type="nucleotide sequence ID" value="NZ_AP023086.1"/>
</dbReference>
<dbReference type="Proteomes" id="UP001320119">
    <property type="component" value="Chromosome"/>
</dbReference>
<name>A0AAN1WGQ9_9GAMM</name>
<evidence type="ECO:0008006" key="4">
    <source>
        <dbReference type="Google" id="ProtNLM"/>
    </source>
</evidence>
<organism evidence="2 3">
    <name type="scientific">Marinagarivorans cellulosilyticus</name>
    <dbReference type="NCBI Taxonomy" id="2721545"/>
    <lineage>
        <taxon>Bacteria</taxon>
        <taxon>Pseudomonadati</taxon>
        <taxon>Pseudomonadota</taxon>
        <taxon>Gammaproteobacteria</taxon>
        <taxon>Cellvibrionales</taxon>
        <taxon>Cellvibrionaceae</taxon>
        <taxon>Marinagarivorans</taxon>
    </lineage>
</organism>
<evidence type="ECO:0000313" key="2">
    <source>
        <dbReference type="EMBL" id="BCD97286.1"/>
    </source>
</evidence>
<protein>
    <recommendedName>
        <fullName evidence="4">DUF4136 domain-containing protein</fullName>
    </recommendedName>
</protein>
<gene>
    <name evidence="2" type="ORF">MARGE09_P1487</name>
</gene>
<evidence type="ECO:0000313" key="3">
    <source>
        <dbReference type="Proteomes" id="UP001320119"/>
    </source>
</evidence>
<keyword evidence="3" id="KW-1185">Reference proteome</keyword>
<feature type="signal peptide" evidence="1">
    <location>
        <begin position="1"/>
        <end position="24"/>
    </location>
</feature>
<sequence length="197" mass="21248">MTLKLSFLAIAAFMLAACVQTPQPAPETKRKSFTSVSTSAADFAPKAGQRFAWYTPGVTWATTGPTELNAELEAVIKSTVRAELVNRGYVVTQDTAAADFIIGLVLTTNDYNHADDFAQYFNLNANMRSEGSEPIVKALMGVVDGRFAGITPPPPQALVWKADLETEILEAGTEKAIRLARAKVLTSRLLDSLPKGE</sequence>
<dbReference type="EMBL" id="AP023086">
    <property type="protein sequence ID" value="BCD97286.1"/>
    <property type="molecule type" value="Genomic_DNA"/>
</dbReference>
<evidence type="ECO:0000256" key="1">
    <source>
        <dbReference type="SAM" id="SignalP"/>
    </source>
</evidence>
<reference evidence="2 3" key="1">
    <citation type="journal article" date="2022" name="IScience">
        <title>An ultrasensitive nanofiber-based assay for enzymatic hydrolysis and deep-sea microbial degradation of cellulose.</title>
        <authorList>
            <person name="Tsudome M."/>
            <person name="Tachioka M."/>
            <person name="Miyazaki M."/>
            <person name="Uchimura K."/>
            <person name="Tsuda M."/>
            <person name="Takaki Y."/>
            <person name="Deguchi S."/>
        </authorList>
    </citation>
    <scope>NUCLEOTIDE SEQUENCE [LARGE SCALE GENOMIC DNA]</scope>
    <source>
        <strain evidence="2 3">GE09</strain>
    </source>
</reference>
<accession>A0AAN1WGQ9</accession>
<dbReference type="KEGG" id="marq:MARGE09_P1487"/>
<dbReference type="AlphaFoldDB" id="A0AAN1WGQ9"/>
<proteinExistence type="predicted"/>
<feature type="chain" id="PRO_5043054120" description="DUF4136 domain-containing protein" evidence="1">
    <location>
        <begin position="25"/>
        <end position="197"/>
    </location>
</feature>
<dbReference type="Gene3D" id="3.30.160.670">
    <property type="match status" value="1"/>
</dbReference>